<sequence>MRKRKKNIDNFAKTKYWEGSSKILPFHWKR</sequence>
<dbReference type="EMBL" id="ABXP02000125">
    <property type="protein sequence ID" value="KKC28548.1"/>
    <property type="molecule type" value="Genomic_DNA"/>
</dbReference>
<evidence type="ECO:0000313" key="2">
    <source>
        <dbReference type="Proteomes" id="UP000010146"/>
    </source>
</evidence>
<proteinExistence type="predicted"/>
<reference evidence="1 2" key="1">
    <citation type="submission" date="2008-07" db="EMBL/GenBank/DDBJ databases">
        <authorList>
            <person name="Gonzalez J."/>
            <person name="Sokolova T."/>
            <person name="Ferriera S."/>
            <person name="Johnson J."/>
            <person name="Kravitz S."/>
            <person name="Beeson K."/>
            <person name="Sutton G."/>
            <person name="Rogers Y.-H."/>
            <person name="Friedman R."/>
            <person name="Frazier M."/>
            <person name="Venter J.C."/>
        </authorList>
    </citation>
    <scope>NUCLEOTIDE SEQUENCE [LARGE SCALE GENOMIC DNA]</scope>
    <source>
        <strain evidence="1 2">DSM 12653</strain>
    </source>
</reference>
<accession>A0A0F5PIR7</accession>
<dbReference type="AlphaFoldDB" id="A0A0F5PIR7"/>
<comment type="caution">
    <text evidence="1">The sequence shown here is derived from an EMBL/GenBank/DDBJ whole genome shotgun (WGS) entry which is preliminary data.</text>
</comment>
<gene>
    <name evidence="1" type="ORF">CDSM653_02466</name>
</gene>
<reference evidence="1 2" key="2">
    <citation type="journal article" date="2015" name="BMC Genomics">
        <title>Analysis of three genomes within the thermophilic bacterial species Caldanaerobacter subterraneus with a focus on carbon monoxide dehydrogenase evolution and hydrolase diversity.</title>
        <authorList>
            <person name="Sant'Anna F.H."/>
            <person name="Lebedinsky A.V."/>
            <person name="Sokolova T.G."/>
            <person name="Robb F.T."/>
            <person name="Gonzalez J.M."/>
        </authorList>
    </citation>
    <scope>NUCLEOTIDE SEQUENCE [LARGE SCALE GENOMIC DNA]</scope>
    <source>
        <strain evidence="1 2">DSM 12653</strain>
    </source>
</reference>
<evidence type="ECO:0000313" key="1">
    <source>
        <dbReference type="EMBL" id="KKC28548.1"/>
    </source>
</evidence>
<dbReference type="Proteomes" id="UP000010146">
    <property type="component" value="Unassembled WGS sequence"/>
</dbReference>
<name>A0A0F5PIR7_9THEO</name>
<reference evidence="2" key="3">
    <citation type="submission" date="2015-02" db="EMBL/GenBank/DDBJ databases">
        <title>Genome analysis of three genomes within the thermophilic hydrogenogenic bacterial species Caldanaerobacter subterraneus.</title>
        <authorList>
            <person name="Sant'Anna F.H."/>
            <person name="Lebedinsky A."/>
            <person name="Sokolova T."/>
            <person name="Robb F.T."/>
            <person name="Gonzalez J.M."/>
        </authorList>
    </citation>
    <scope>NUCLEOTIDE SEQUENCE [LARGE SCALE GENOMIC DNA]</scope>
    <source>
        <strain evidence="2">DSM 12653</strain>
    </source>
</reference>
<organism evidence="1 2">
    <name type="scientific">Caldanaerobacter subterraneus subsp. pacificus DSM 12653</name>
    <dbReference type="NCBI Taxonomy" id="391606"/>
    <lineage>
        <taxon>Bacteria</taxon>
        <taxon>Bacillati</taxon>
        <taxon>Bacillota</taxon>
        <taxon>Clostridia</taxon>
        <taxon>Thermoanaerobacterales</taxon>
        <taxon>Thermoanaerobacteraceae</taxon>
        <taxon>Caldanaerobacter</taxon>
    </lineage>
</organism>
<protein>
    <submittedName>
        <fullName evidence="1">Uncharacterized protein</fullName>
    </submittedName>
</protein>